<feature type="compositionally biased region" description="Low complexity" evidence="1">
    <location>
        <begin position="332"/>
        <end position="344"/>
    </location>
</feature>
<name>A0AA39AAU8_VITRO</name>
<dbReference type="EMBL" id="JARBHA010000004">
    <property type="protein sequence ID" value="KAJ9703063.1"/>
    <property type="molecule type" value="Genomic_DNA"/>
</dbReference>
<feature type="domain" description="Putative plant transposon protein" evidence="2">
    <location>
        <begin position="118"/>
        <end position="293"/>
    </location>
</feature>
<dbReference type="Pfam" id="PF20167">
    <property type="entry name" value="Transposase_32"/>
    <property type="match status" value="1"/>
</dbReference>
<dbReference type="Proteomes" id="UP001168098">
    <property type="component" value="Unassembled WGS sequence"/>
</dbReference>
<evidence type="ECO:0000313" key="3">
    <source>
        <dbReference type="EMBL" id="KAJ9703063.1"/>
    </source>
</evidence>
<feature type="region of interest" description="Disordered" evidence="1">
    <location>
        <begin position="1"/>
        <end position="61"/>
    </location>
</feature>
<feature type="compositionally biased region" description="Acidic residues" evidence="1">
    <location>
        <begin position="347"/>
        <end position="357"/>
    </location>
</feature>
<reference evidence="3 4" key="1">
    <citation type="journal article" date="2023" name="BMC Biotechnol.">
        <title>Vitis rotundifolia cv Carlos genome sequencing.</title>
        <authorList>
            <person name="Huff M."/>
            <person name="Hulse-Kemp A."/>
            <person name="Scheffler B."/>
            <person name="Youngblood R."/>
            <person name="Simpson S."/>
            <person name="Babiker E."/>
            <person name="Staton M."/>
        </authorList>
    </citation>
    <scope>NUCLEOTIDE SEQUENCE [LARGE SCALE GENOMIC DNA]</scope>
    <source>
        <tissue evidence="3">Leaf</tissue>
    </source>
</reference>
<feature type="compositionally biased region" description="Polar residues" evidence="1">
    <location>
        <begin position="35"/>
        <end position="54"/>
    </location>
</feature>
<evidence type="ECO:0000256" key="1">
    <source>
        <dbReference type="SAM" id="MobiDB-lite"/>
    </source>
</evidence>
<gene>
    <name evidence="3" type="ORF">PVL29_004718</name>
</gene>
<keyword evidence="4" id="KW-1185">Reference proteome</keyword>
<proteinExistence type="predicted"/>
<protein>
    <recommendedName>
        <fullName evidence="2">Putative plant transposon protein domain-containing protein</fullName>
    </recommendedName>
</protein>
<dbReference type="InterPro" id="IPR046796">
    <property type="entry name" value="Transposase_32_dom"/>
</dbReference>
<accession>A0AA39AAU8</accession>
<sequence>MAPKRGLVEPTSTGSKGKTTDEAQMAGTKGKRSNLQRSGGSKQKTSAEALQPSNKGKRPVLEESFEIRKKATFNRSSFTTPQLAQRFHLHFANRTVIPGRNIDFAKLSYFHFDVLFARMGWLPIVSVKEFLYPKVVKCFYSNMTFEDEGPITTTINGVQIVFDVAELCQILEIPNEGVCLYEAKKWPRVEGFKPAEAIHRLCGYPRTSRPTSHLLTVLSRILQHMISYIFIPKGGHRDDVSFLEAFLVDSILTERKVNIGYVIFQHMKACSMSEDSVLPYGMFITKIVKYFNVNLRNETDRKKLKSFDTYDRASLQRMHFVRKKDGSWARKSSVPPSEVDVSSDNGSSEDEEIEDQDVEGRTSEHANVTRILSTGGVRDRADVNHPSLIGTNDSQASDNLNVQISSLGTRLEEIVLANDRRLTSLENHIDGLHEEVKEGMQVIRAQHDEMMVFLRSHFPLHGPDHI</sequence>
<feature type="region of interest" description="Disordered" evidence="1">
    <location>
        <begin position="328"/>
        <end position="367"/>
    </location>
</feature>
<comment type="caution">
    <text evidence="3">The sequence shown here is derived from an EMBL/GenBank/DDBJ whole genome shotgun (WGS) entry which is preliminary data.</text>
</comment>
<evidence type="ECO:0000259" key="2">
    <source>
        <dbReference type="Pfam" id="PF20167"/>
    </source>
</evidence>
<dbReference type="AlphaFoldDB" id="A0AA39AAU8"/>
<organism evidence="3 4">
    <name type="scientific">Vitis rotundifolia</name>
    <name type="common">Muscadine grape</name>
    <dbReference type="NCBI Taxonomy" id="103349"/>
    <lineage>
        <taxon>Eukaryota</taxon>
        <taxon>Viridiplantae</taxon>
        <taxon>Streptophyta</taxon>
        <taxon>Embryophyta</taxon>
        <taxon>Tracheophyta</taxon>
        <taxon>Spermatophyta</taxon>
        <taxon>Magnoliopsida</taxon>
        <taxon>eudicotyledons</taxon>
        <taxon>Gunneridae</taxon>
        <taxon>Pentapetalae</taxon>
        <taxon>rosids</taxon>
        <taxon>Vitales</taxon>
        <taxon>Vitaceae</taxon>
        <taxon>Viteae</taxon>
        <taxon>Vitis</taxon>
    </lineage>
</organism>
<evidence type="ECO:0000313" key="4">
    <source>
        <dbReference type="Proteomes" id="UP001168098"/>
    </source>
</evidence>